<comment type="subcellular location">
    <subcellularLocation>
        <location evidence="2">Cytoplasm</location>
    </subcellularLocation>
    <subcellularLocation>
        <location evidence="1">Mitochondrion</location>
    </subcellularLocation>
</comment>
<evidence type="ECO:0000259" key="15">
    <source>
        <dbReference type="Pfam" id="PF00133"/>
    </source>
</evidence>
<feature type="domain" description="Aminoacyl-tRNA synthetase class Ia" evidence="15">
    <location>
        <begin position="150"/>
        <end position="754"/>
    </location>
</feature>
<comment type="similarity">
    <text evidence="3">Belongs to the class-I aminoacyl-tRNA synthetase family.</text>
</comment>
<accession>A0A8K0JW11</accession>
<evidence type="ECO:0000313" key="18">
    <source>
        <dbReference type="Proteomes" id="UP000812966"/>
    </source>
</evidence>
<dbReference type="CDD" id="cd07962">
    <property type="entry name" value="Anticodon_Ia_Val"/>
    <property type="match status" value="1"/>
</dbReference>
<reference evidence="17" key="1">
    <citation type="submission" date="2020-04" db="EMBL/GenBank/DDBJ databases">
        <title>Analysis of mating type loci in Filobasidium floriforme.</title>
        <authorList>
            <person name="Nowrousian M."/>
        </authorList>
    </citation>
    <scope>NUCLEOTIDE SEQUENCE</scope>
    <source>
        <strain evidence="17">CBS 6242</strain>
    </source>
</reference>
<dbReference type="SUPFAM" id="SSF50677">
    <property type="entry name" value="ValRS/IleRS/LeuRS editing domain"/>
    <property type="match status" value="1"/>
</dbReference>
<dbReference type="Pfam" id="PF08264">
    <property type="entry name" value="Anticodon_1"/>
    <property type="match status" value="1"/>
</dbReference>
<dbReference type="GO" id="GO:0005829">
    <property type="term" value="C:cytosol"/>
    <property type="evidence" value="ECO:0007669"/>
    <property type="project" value="TreeGrafter"/>
</dbReference>
<keyword evidence="9" id="KW-0648">Protein biosynthesis</keyword>
<sequence>MSADAEFKDKVAETPAPQTLNEGPAAPQLGPDGEPVQTKSAAKKAAKLAEKQAKLAAKQTKQVVAPAAGGAKKEKAKKEEKVEEAFVNTTPKGEKKDVSGDLPKTAYNPLAVEAAWYDWWEAKGFFQPRFKEGTEKLIEDGRGVNYTGEHRDEGTFVIPIPPPNVTGSLHTGHALAATLQDTLIRYYRMKGYTTLYHPGFDHAGISTQAVVENRLLKNEGKSRHDYGREKFVEKVWDWKEVYQEKISSQFKRIGISADWNRSAFTLDKRCDKAVRENFYQLHKKGLLYRANRLVNWCVKLNTTLSNLEVDQKDLKGKTFLNVPGYDIKEKFEFGTITSFAYEIEDTDERIVVATTRIETMLGDTAVAVHPDDDRYKHLIGKYIKHPFVDRRFPIVADDITVDMAFGTGAVKITPAHDPNDYECGKRNNLEFINLMNDDGTYNDNAGEQFKGMKRYHVRTAVLKALKEKGLYVETKDNPMQIPICSKSGDIIESIMKPQWWVNLKDAAAEATKRTEAGELKILPKSSEGDWYRWMRDMQDWCISRQLWWGHRCPAWLLIIDGKRPDPSDDKNWIVERCEEDAMVVARKMADGRPFTLEQDEDVLDTWFSAGLWPFAIQGWPDKTEDLASFYPADFLETGWDILFFWVARMVLLGIVLTDKMPFSEVYCHGLVRDPEGRKMSKSLGNVIDPIDLIEGSTLDALRKQLEGGNLADAEIKRAAEGQKKLFPKGIPQCGTDALRFALCNYTTGGRDILMQINDVEGYRKFCNKLWNATKFCMFKLDMVDIDGARLQSNFIPNKTDAKTGNETLAERWIFHKLNQAAIKVNKAFESRNFHDATEAVHGFWLYELCDVFIEATKPFTTDETPADVKKSVQNTIYTALESALRLVHPIMPYVSEDLWQRLPRRPDEKSETIMLCAFPSERADYHDPQAEKDFDLVFDCIRAARSIIATFGLPTNGKTPEERHEIYVQVDSEETAKMISSQVPIFEALIKGCREIKIVTKAEDVPAGCGTEQISVQAIVHVPVKGKIDAAQEISRLEKKVVLANTNADKIKKLQSQDNYETALPENVRQKNADQLRGIEAEIETLRLAIEKFQSLA</sequence>
<protein>
    <recommendedName>
        <fullName evidence="12">Valine--tRNA ligase, mitochondrial</fullName>
        <ecNumber evidence="4">6.1.1.9</ecNumber>
    </recommendedName>
    <alternativeName>
        <fullName evidence="11">Valyl-tRNA synthetase</fullName>
    </alternativeName>
</protein>
<dbReference type="CDD" id="cd00817">
    <property type="entry name" value="ValRS_core"/>
    <property type="match status" value="1"/>
</dbReference>
<dbReference type="InterPro" id="IPR009008">
    <property type="entry name" value="Val/Leu/Ile-tRNA-synth_edit"/>
</dbReference>
<dbReference type="PRINTS" id="PR00986">
    <property type="entry name" value="TRNASYNTHVAL"/>
</dbReference>
<dbReference type="NCBIfam" id="NF004349">
    <property type="entry name" value="PRK05729.1"/>
    <property type="match status" value="1"/>
</dbReference>
<dbReference type="GO" id="GO:0004832">
    <property type="term" value="F:valine-tRNA ligase activity"/>
    <property type="evidence" value="ECO:0007669"/>
    <property type="project" value="UniProtKB-EC"/>
</dbReference>
<dbReference type="FunFam" id="3.40.50.620:FF:000078">
    <property type="entry name" value="Valine--tRNA ligase, mitochondrial"/>
    <property type="match status" value="1"/>
</dbReference>
<dbReference type="Gene3D" id="1.10.287.380">
    <property type="entry name" value="Valyl-tRNA synthetase, C-terminal domain"/>
    <property type="match status" value="1"/>
</dbReference>
<dbReference type="SUPFAM" id="SSF52374">
    <property type="entry name" value="Nucleotidylyl transferase"/>
    <property type="match status" value="1"/>
</dbReference>
<dbReference type="EMBL" id="JABELV010000007">
    <property type="protein sequence ID" value="KAG7571458.1"/>
    <property type="molecule type" value="Genomic_DNA"/>
</dbReference>
<keyword evidence="6" id="KW-0436">Ligase</keyword>
<dbReference type="InterPro" id="IPR002303">
    <property type="entry name" value="Valyl-tRNA_ligase"/>
</dbReference>
<evidence type="ECO:0000256" key="2">
    <source>
        <dbReference type="ARBA" id="ARBA00004496"/>
    </source>
</evidence>
<evidence type="ECO:0000256" key="11">
    <source>
        <dbReference type="ARBA" id="ARBA00029936"/>
    </source>
</evidence>
<dbReference type="GO" id="GO:0005524">
    <property type="term" value="F:ATP binding"/>
    <property type="evidence" value="ECO:0007669"/>
    <property type="project" value="UniProtKB-KW"/>
</dbReference>
<keyword evidence="10" id="KW-0030">Aminoacyl-tRNA synthetase</keyword>
<evidence type="ECO:0000259" key="16">
    <source>
        <dbReference type="Pfam" id="PF08264"/>
    </source>
</evidence>
<evidence type="ECO:0000256" key="7">
    <source>
        <dbReference type="ARBA" id="ARBA00022741"/>
    </source>
</evidence>
<feature type="domain" description="Methionyl/Valyl/Leucyl/Isoleucyl-tRNA synthetase anticodon-binding" evidence="16">
    <location>
        <begin position="810"/>
        <end position="958"/>
    </location>
</feature>
<evidence type="ECO:0000256" key="9">
    <source>
        <dbReference type="ARBA" id="ARBA00022917"/>
    </source>
</evidence>
<dbReference type="HAMAP" id="MF_02004">
    <property type="entry name" value="Val_tRNA_synth_type1"/>
    <property type="match status" value="1"/>
</dbReference>
<dbReference type="InterPro" id="IPR033705">
    <property type="entry name" value="Anticodon_Ia_Val"/>
</dbReference>
<evidence type="ECO:0000256" key="14">
    <source>
        <dbReference type="SAM" id="MobiDB-lite"/>
    </source>
</evidence>
<dbReference type="AlphaFoldDB" id="A0A8K0JW11"/>
<dbReference type="GO" id="GO:0005739">
    <property type="term" value="C:mitochondrion"/>
    <property type="evidence" value="ECO:0007669"/>
    <property type="project" value="UniProtKB-SubCell"/>
</dbReference>
<evidence type="ECO:0000256" key="6">
    <source>
        <dbReference type="ARBA" id="ARBA00022598"/>
    </source>
</evidence>
<dbReference type="Gene3D" id="3.90.740.10">
    <property type="entry name" value="Valyl/Leucyl/Isoleucyl-tRNA synthetase, editing domain"/>
    <property type="match status" value="1"/>
</dbReference>
<evidence type="ECO:0000256" key="8">
    <source>
        <dbReference type="ARBA" id="ARBA00022840"/>
    </source>
</evidence>
<evidence type="ECO:0000256" key="4">
    <source>
        <dbReference type="ARBA" id="ARBA00013169"/>
    </source>
</evidence>
<dbReference type="InterPro" id="IPR013155">
    <property type="entry name" value="M/V/L/I-tRNA-synth_anticd-bd"/>
</dbReference>
<comment type="caution">
    <text evidence="17">The sequence shown here is derived from an EMBL/GenBank/DDBJ whole genome shotgun (WGS) entry which is preliminary data.</text>
</comment>
<keyword evidence="18" id="KW-1185">Reference proteome</keyword>
<comment type="catalytic activity">
    <reaction evidence="13">
        <text>tRNA(Val) + L-valine + ATP = L-valyl-tRNA(Val) + AMP + diphosphate</text>
        <dbReference type="Rhea" id="RHEA:10704"/>
        <dbReference type="Rhea" id="RHEA-COMP:9672"/>
        <dbReference type="Rhea" id="RHEA-COMP:9708"/>
        <dbReference type="ChEBI" id="CHEBI:30616"/>
        <dbReference type="ChEBI" id="CHEBI:33019"/>
        <dbReference type="ChEBI" id="CHEBI:57762"/>
        <dbReference type="ChEBI" id="CHEBI:78442"/>
        <dbReference type="ChEBI" id="CHEBI:78537"/>
        <dbReference type="ChEBI" id="CHEBI:456215"/>
        <dbReference type="EC" id="6.1.1.9"/>
    </reaction>
</comment>
<evidence type="ECO:0000256" key="10">
    <source>
        <dbReference type="ARBA" id="ARBA00023146"/>
    </source>
</evidence>
<keyword evidence="8" id="KW-0067">ATP-binding</keyword>
<feature type="compositionally biased region" description="Basic and acidic residues" evidence="14">
    <location>
        <begin position="1"/>
        <end position="12"/>
    </location>
</feature>
<organism evidence="17 18">
    <name type="scientific">Filobasidium floriforme</name>
    <dbReference type="NCBI Taxonomy" id="5210"/>
    <lineage>
        <taxon>Eukaryota</taxon>
        <taxon>Fungi</taxon>
        <taxon>Dikarya</taxon>
        <taxon>Basidiomycota</taxon>
        <taxon>Agaricomycotina</taxon>
        <taxon>Tremellomycetes</taxon>
        <taxon>Filobasidiales</taxon>
        <taxon>Filobasidiaceae</taxon>
        <taxon>Filobasidium</taxon>
    </lineage>
</organism>
<proteinExistence type="inferred from homology"/>
<dbReference type="Gene3D" id="1.10.730.10">
    <property type="entry name" value="Isoleucyl-tRNA Synthetase, Domain 1"/>
    <property type="match status" value="1"/>
</dbReference>
<dbReference type="SUPFAM" id="SSF47323">
    <property type="entry name" value="Anticodon-binding domain of a subclass of class I aminoacyl-tRNA synthetases"/>
    <property type="match status" value="1"/>
</dbReference>
<evidence type="ECO:0000256" key="1">
    <source>
        <dbReference type="ARBA" id="ARBA00004173"/>
    </source>
</evidence>
<feature type="region of interest" description="Disordered" evidence="14">
    <location>
        <begin position="1"/>
        <end position="100"/>
    </location>
</feature>
<feature type="compositionally biased region" description="Low complexity" evidence="14">
    <location>
        <begin position="54"/>
        <end position="70"/>
    </location>
</feature>
<dbReference type="InterPro" id="IPR037118">
    <property type="entry name" value="Val-tRNA_synth_C_sf"/>
</dbReference>
<dbReference type="PANTHER" id="PTHR11946">
    <property type="entry name" value="VALYL-TRNA SYNTHETASES"/>
    <property type="match status" value="1"/>
</dbReference>
<dbReference type="GO" id="GO:0002161">
    <property type="term" value="F:aminoacyl-tRNA deacylase activity"/>
    <property type="evidence" value="ECO:0007669"/>
    <property type="project" value="InterPro"/>
</dbReference>
<dbReference type="PANTHER" id="PTHR11946:SF109">
    <property type="entry name" value="VALINE--TRNA LIGASE"/>
    <property type="match status" value="1"/>
</dbReference>
<dbReference type="FunFam" id="3.40.50.620:FF:000020">
    <property type="entry name" value="Valine--tRNA ligase, mitochondrial"/>
    <property type="match status" value="1"/>
</dbReference>
<dbReference type="FunFam" id="1.10.730.10:FF:000009">
    <property type="entry name" value="Valine--tRNA ligase, mitochondrial"/>
    <property type="match status" value="1"/>
</dbReference>
<evidence type="ECO:0000256" key="13">
    <source>
        <dbReference type="ARBA" id="ARBA00047552"/>
    </source>
</evidence>
<dbReference type="Proteomes" id="UP000812966">
    <property type="component" value="Unassembled WGS sequence"/>
</dbReference>
<feature type="compositionally biased region" description="Basic and acidic residues" evidence="14">
    <location>
        <begin position="71"/>
        <end position="84"/>
    </location>
</feature>
<evidence type="ECO:0000313" key="17">
    <source>
        <dbReference type="EMBL" id="KAG7571458.1"/>
    </source>
</evidence>
<evidence type="ECO:0000256" key="5">
    <source>
        <dbReference type="ARBA" id="ARBA00022490"/>
    </source>
</evidence>
<evidence type="ECO:0000256" key="3">
    <source>
        <dbReference type="ARBA" id="ARBA00005594"/>
    </source>
</evidence>
<dbReference type="InterPro" id="IPR002300">
    <property type="entry name" value="aa-tRNA-synth_Ia"/>
</dbReference>
<dbReference type="Pfam" id="PF00133">
    <property type="entry name" value="tRNA-synt_1"/>
    <property type="match status" value="1"/>
</dbReference>
<keyword evidence="5" id="KW-0963">Cytoplasm</keyword>
<dbReference type="EC" id="6.1.1.9" evidence="4"/>
<name>A0A8K0JW11_9TREE</name>
<dbReference type="InterPro" id="IPR014729">
    <property type="entry name" value="Rossmann-like_a/b/a_fold"/>
</dbReference>
<dbReference type="NCBIfam" id="TIGR00422">
    <property type="entry name" value="valS"/>
    <property type="match status" value="1"/>
</dbReference>
<evidence type="ECO:0000256" key="12">
    <source>
        <dbReference type="ARBA" id="ARBA00040837"/>
    </source>
</evidence>
<dbReference type="InterPro" id="IPR009080">
    <property type="entry name" value="tRNAsynth_Ia_anticodon-bd"/>
</dbReference>
<dbReference type="Gene3D" id="3.40.50.620">
    <property type="entry name" value="HUPs"/>
    <property type="match status" value="2"/>
</dbReference>
<gene>
    <name evidence="17" type="ORF">FFLO_00641</name>
</gene>
<keyword evidence="7" id="KW-0547">Nucleotide-binding</keyword>
<dbReference type="FunFam" id="3.90.740.10:FF:000005">
    <property type="entry name" value="Valine--tRNA ligase, mitochondrial"/>
    <property type="match status" value="1"/>
</dbReference>
<dbReference type="GO" id="GO:0006438">
    <property type="term" value="P:valyl-tRNA aminoacylation"/>
    <property type="evidence" value="ECO:0007669"/>
    <property type="project" value="InterPro"/>
</dbReference>